<accession>A0AAD7G9L0</accession>
<sequence>MRNFFRRRSPKPEKDVDTRPTLSGGVGGHGGKGGRVGGAGGLGEAVRIALEELYRFGHVRGGTGGNGGSGGIEGGAGGVGQGLRSGAKLVSIDGRAEVPTLTVAEFCREYHVSDRIRFLLDRQGFETAGALLEVSDVYLLDEGFKGGQIAEMKRALKEFLSKNAGRFWATHGDDRCVQVSSTQASNVIQIQDRVASIVDTSQCPSVQVSVLSPWLATLHCASSPRLPLIASIGPSTCVTLTLTSRNLAQRQGDTCSAHRRRRVVFRKHAPENATKILIIKEPLEVLNVSVT</sequence>
<name>A0AAD7G9L0_MYCRO</name>
<comment type="caution">
    <text evidence="2">The sequence shown here is derived from an EMBL/GenBank/DDBJ whole genome shotgun (WGS) entry which is preliminary data.</text>
</comment>
<organism evidence="2 3">
    <name type="scientific">Mycena rosella</name>
    <name type="common">Pink bonnet</name>
    <name type="synonym">Agaricus rosellus</name>
    <dbReference type="NCBI Taxonomy" id="1033263"/>
    <lineage>
        <taxon>Eukaryota</taxon>
        <taxon>Fungi</taxon>
        <taxon>Dikarya</taxon>
        <taxon>Basidiomycota</taxon>
        <taxon>Agaricomycotina</taxon>
        <taxon>Agaricomycetes</taxon>
        <taxon>Agaricomycetidae</taxon>
        <taxon>Agaricales</taxon>
        <taxon>Marasmiineae</taxon>
        <taxon>Mycenaceae</taxon>
        <taxon>Mycena</taxon>
    </lineage>
</organism>
<evidence type="ECO:0000313" key="2">
    <source>
        <dbReference type="EMBL" id="KAJ7681378.1"/>
    </source>
</evidence>
<reference evidence="2" key="1">
    <citation type="submission" date="2023-03" db="EMBL/GenBank/DDBJ databases">
        <title>Massive genome expansion in bonnet fungi (Mycena s.s.) driven by repeated elements and novel gene families across ecological guilds.</title>
        <authorList>
            <consortium name="Lawrence Berkeley National Laboratory"/>
            <person name="Harder C.B."/>
            <person name="Miyauchi S."/>
            <person name="Viragh M."/>
            <person name="Kuo A."/>
            <person name="Thoen E."/>
            <person name="Andreopoulos B."/>
            <person name="Lu D."/>
            <person name="Skrede I."/>
            <person name="Drula E."/>
            <person name="Henrissat B."/>
            <person name="Morin E."/>
            <person name="Kohler A."/>
            <person name="Barry K."/>
            <person name="LaButti K."/>
            <person name="Morin E."/>
            <person name="Salamov A."/>
            <person name="Lipzen A."/>
            <person name="Mereny Z."/>
            <person name="Hegedus B."/>
            <person name="Baldrian P."/>
            <person name="Stursova M."/>
            <person name="Weitz H."/>
            <person name="Taylor A."/>
            <person name="Grigoriev I.V."/>
            <person name="Nagy L.G."/>
            <person name="Martin F."/>
            <person name="Kauserud H."/>
        </authorList>
    </citation>
    <scope>NUCLEOTIDE SEQUENCE</scope>
    <source>
        <strain evidence="2">CBHHK067</strain>
    </source>
</reference>
<keyword evidence="3" id="KW-1185">Reference proteome</keyword>
<dbReference type="EMBL" id="JARKIE010000119">
    <property type="protein sequence ID" value="KAJ7681378.1"/>
    <property type="molecule type" value="Genomic_DNA"/>
</dbReference>
<dbReference type="Proteomes" id="UP001221757">
    <property type="component" value="Unassembled WGS sequence"/>
</dbReference>
<evidence type="ECO:0000313" key="3">
    <source>
        <dbReference type="Proteomes" id="UP001221757"/>
    </source>
</evidence>
<evidence type="ECO:0000256" key="1">
    <source>
        <dbReference type="SAM" id="MobiDB-lite"/>
    </source>
</evidence>
<dbReference type="AlphaFoldDB" id="A0AAD7G9L0"/>
<gene>
    <name evidence="2" type="ORF">B0H17DRAFT_1333751</name>
</gene>
<feature type="region of interest" description="Disordered" evidence="1">
    <location>
        <begin position="1"/>
        <end position="37"/>
    </location>
</feature>
<feature type="compositionally biased region" description="Gly residues" evidence="1">
    <location>
        <begin position="24"/>
        <end position="37"/>
    </location>
</feature>
<proteinExistence type="predicted"/>
<protein>
    <submittedName>
        <fullName evidence="2">Uncharacterized protein</fullName>
    </submittedName>
</protein>
<feature type="non-terminal residue" evidence="2">
    <location>
        <position position="291"/>
    </location>
</feature>